<evidence type="ECO:0000313" key="2">
    <source>
        <dbReference type="EMBL" id="KGJ54528.1"/>
    </source>
</evidence>
<name>A0A099IC66_CLOIN</name>
<proteinExistence type="predicted"/>
<dbReference type="EMBL" id="JQIF01000014">
    <property type="protein sequence ID" value="KGJ54528.1"/>
    <property type="molecule type" value="Genomic_DNA"/>
</dbReference>
<keyword evidence="1" id="KW-0812">Transmembrane</keyword>
<evidence type="ECO:0000313" key="3">
    <source>
        <dbReference type="Proteomes" id="UP000030008"/>
    </source>
</evidence>
<keyword evidence="1" id="KW-1133">Transmembrane helix</keyword>
<comment type="caution">
    <text evidence="2">The sequence shown here is derived from an EMBL/GenBank/DDBJ whole genome shotgun (WGS) entry which is preliminary data.</text>
</comment>
<dbReference type="InterPro" id="IPR023833">
    <property type="entry name" value="Signal_pept_SipW-depend-type"/>
</dbReference>
<sequence>MKCFEKIKLKIVLLIVLVIAVVGIGTTYAYLTSSTNNLENTFTVGKIETEIEENPEIQGSDIKKDPSVKNIGSNDCIIRMRVTVSPKVIADYLSQNNGINYNTESWRYNNSYGFWYYLGIVSPGKATDPLFTEVNGLLDADGKIKEDFKNVSDFEITLYQEAVQAVVWDADGNELSAMDSDNKFNHENALKIWSAYKGSLN</sequence>
<evidence type="ECO:0000256" key="1">
    <source>
        <dbReference type="SAM" id="Phobius"/>
    </source>
</evidence>
<reference evidence="2 3" key="1">
    <citation type="submission" date="2014-08" db="EMBL/GenBank/DDBJ databases">
        <title>Clostridium innocuum, an unnegligible vancomycin-resistant pathogen causing extra-intestinal infections.</title>
        <authorList>
            <person name="Feng Y."/>
            <person name="Chiu C.-H."/>
        </authorList>
    </citation>
    <scope>NUCLEOTIDE SEQUENCE [LARGE SCALE GENOMIC DNA]</scope>
    <source>
        <strain evidence="2 3">AN88</strain>
    </source>
</reference>
<organism evidence="2 3">
    <name type="scientific">Clostridium innocuum</name>
    <dbReference type="NCBI Taxonomy" id="1522"/>
    <lineage>
        <taxon>Bacteria</taxon>
        <taxon>Bacillati</taxon>
        <taxon>Bacillota</taxon>
        <taxon>Clostridia</taxon>
        <taxon>Eubacteriales</taxon>
        <taxon>Clostridiaceae</taxon>
        <taxon>Clostridium</taxon>
    </lineage>
</organism>
<feature type="transmembrane region" description="Helical" evidence="1">
    <location>
        <begin position="12"/>
        <end position="31"/>
    </location>
</feature>
<protein>
    <submittedName>
        <fullName evidence="2">SipW-cognate class signal peptide</fullName>
    </submittedName>
</protein>
<dbReference type="NCBIfam" id="TIGR04088">
    <property type="entry name" value="cognate_SipW"/>
    <property type="match status" value="1"/>
</dbReference>
<gene>
    <name evidence="2" type="ORF">CIAN88_02565</name>
</gene>
<dbReference type="RefSeq" id="WP_044903929.1">
    <property type="nucleotide sequence ID" value="NZ_JQIF01000014.1"/>
</dbReference>
<accession>A0A099IC66</accession>
<dbReference type="Proteomes" id="UP000030008">
    <property type="component" value="Unassembled WGS sequence"/>
</dbReference>
<keyword evidence="1" id="KW-0472">Membrane</keyword>
<dbReference type="AlphaFoldDB" id="A0A099IC66"/>